<evidence type="ECO:0000313" key="2">
    <source>
        <dbReference type="EMBL" id="KYQ93405.1"/>
    </source>
</evidence>
<dbReference type="Proteomes" id="UP000076078">
    <property type="component" value="Unassembled WGS sequence"/>
</dbReference>
<accession>A0A151ZHL9</accession>
<dbReference type="EMBL" id="LODT01000028">
    <property type="protein sequence ID" value="KYQ93405.1"/>
    <property type="molecule type" value="Genomic_DNA"/>
</dbReference>
<comment type="caution">
    <text evidence="2">The sequence shown here is derived from an EMBL/GenBank/DDBJ whole genome shotgun (WGS) entry which is preliminary data.</text>
</comment>
<dbReference type="InParanoid" id="A0A151ZHL9"/>
<feature type="compositionally biased region" description="Low complexity" evidence="1">
    <location>
        <begin position="495"/>
        <end position="509"/>
    </location>
</feature>
<feature type="compositionally biased region" description="Polar residues" evidence="1">
    <location>
        <begin position="510"/>
        <end position="520"/>
    </location>
</feature>
<gene>
    <name evidence="2" type="ORF">DLAC_06091</name>
</gene>
<dbReference type="AlphaFoldDB" id="A0A151ZHL9"/>
<name>A0A151ZHL9_TIELA</name>
<dbReference type="OrthoDB" id="10685407at2759"/>
<feature type="region of interest" description="Disordered" evidence="1">
    <location>
        <begin position="447"/>
        <end position="480"/>
    </location>
</feature>
<reference evidence="2 3" key="1">
    <citation type="submission" date="2015-12" db="EMBL/GenBank/DDBJ databases">
        <title>Dictyostelia acquired genes for synthesis and detection of signals that induce cell-type specialization by lateral gene transfer from prokaryotes.</title>
        <authorList>
            <person name="Gloeckner G."/>
            <person name="Schaap P."/>
        </authorList>
    </citation>
    <scope>NUCLEOTIDE SEQUENCE [LARGE SCALE GENOMIC DNA]</scope>
    <source>
        <strain evidence="2 3">TK</strain>
    </source>
</reference>
<evidence type="ECO:0000313" key="3">
    <source>
        <dbReference type="Proteomes" id="UP000076078"/>
    </source>
</evidence>
<evidence type="ECO:0000256" key="1">
    <source>
        <dbReference type="SAM" id="MobiDB-lite"/>
    </source>
</evidence>
<dbReference type="OMA" id="IMHNEND"/>
<feature type="region of interest" description="Disordered" evidence="1">
    <location>
        <begin position="495"/>
        <end position="539"/>
    </location>
</feature>
<keyword evidence="3" id="KW-1185">Reference proteome</keyword>
<feature type="compositionally biased region" description="Polar residues" evidence="1">
    <location>
        <begin position="405"/>
        <end position="426"/>
    </location>
</feature>
<sequence length="569" mass="65576">MMEMDDRDMSFAIAGRSQKDFLNNYPDYQWDEVLKILLIAGIQCIENHFEIQPTLEQMRRIFVNPKTNGSPIIASQHKRVTMEEPQQYNHHQHQPMRSIISTPKPNTFTDITNNSVNSILPPPLSTIKKSLKASDKIKILPNSNTATIVTENNKLTLPDRPSIEEDSEDEQNHLENQYITNTKLGSSKYQFNQSQHYNNEQHPNHHHNNTTIVEKYDSVNYNQQENIEPNIQYDNTNYDHSIDDQNQLVKSNYLQQTQKLFDKSHQLIKSVNNYKGDKSTIDKQQQQSFINSTTVQPLKQSVGTFLNYEQEQPTMKNTLNYGQQSYMMNQQGKVQFDKSTKFNNLSATSLPPSEQTLSPLQQSNMLSSSNFNQINPSFFNSDSLISHNGNITLNNNNSSKSTASKRFSQSQFKVNESSHNITNNDSLAQDKYEFSIGNMSDYQLQQSNISQQPQQSQFQQSKYQQQQPQEQQPEDDSFNVSESLNNLSLSMFSNNNQSQLSKKSTSSNNVQYYTPTSRSSMAPFHNHTHHHYHGHGASEEELEIVELDPQHIEEKSFFNSGYKFSLSQY</sequence>
<proteinExistence type="predicted"/>
<feature type="compositionally biased region" description="Low complexity" evidence="1">
    <location>
        <begin position="447"/>
        <end position="471"/>
    </location>
</feature>
<feature type="compositionally biased region" description="Low complexity" evidence="1">
    <location>
        <begin position="395"/>
        <end position="404"/>
    </location>
</feature>
<feature type="region of interest" description="Disordered" evidence="1">
    <location>
        <begin position="395"/>
        <end position="426"/>
    </location>
</feature>
<protein>
    <submittedName>
        <fullName evidence="2">Myb domain-containing protein</fullName>
    </submittedName>
</protein>
<organism evidence="2 3">
    <name type="scientific">Tieghemostelium lacteum</name>
    <name type="common">Slime mold</name>
    <name type="synonym">Dictyostelium lacteum</name>
    <dbReference type="NCBI Taxonomy" id="361077"/>
    <lineage>
        <taxon>Eukaryota</taxon>
        <taxon>Amoebozoa</taxon>
        <taxon>Evosea</taxon>
        <taxon>Eumycetozoa</taxon>
        <taxon>Dictyostelia</taxon>
        <taxon>Dictyosteliales</taxon>
        <taxon>Raperosteliaceae</taxon>
        <taxon>Tieghemostelium</taxon>
    </lineage>
</organism>